<dbReference type="EMBL" id="CP001330">
    <property type="protein sequence ID" value="ACO66274.1"/>
    <property type="molecule type" value="Genomic_DNA"/>
</dbReference>
<dbReference type="PANTHER" id="PTHR36769">
    <property type="entry name" value="2,3-BISPHOSPHOGLYCERATE-DEPENDENT PHOSPHOGLYCERATE MUTASE"/>
    <property type="match status" value="1"/>
</dbReference>
<dbReference type="OrthoDB" id="511222at2759"/>
<organism evidence="2 3">
    <name type="scientific">Micromonas commoda (strain RCC299 / NOUM17 / CCMP2709)</name>
    <name type="common">Picoplanktonic green alga</name>
    <dbReference type="NCBI Taxonomy" id="296587"/>
    <lineage>
        <taxon>Eukaryota</taxon>
        <taxon>Viridiplantae</taxon>
        <taxon>Chlorophyta</taxon>
        <taxon>Mamiellophyceae</taxon>
        <taxon>Mamiellales</taxon>
        <taxon>Mamiellaceae</taxon>
        <taxon>Micromonas</taxon>
    </lineage>
</organism>
<evidence type="ECO:0000313" key="3">
    <source>
        <dbReference type="Proteomes" id="UP000002009"/>
    </source>
</evidence>
<dbReference type="InParanoid" id="C1EEP6"/>
<feature type="region of interest" description="Disordered" evidence="1">
    <location>
        <begin position="73"/>
        <end position="123"/>
    </location>
</feature>
<dbReference type="OMA" id="NKRNEGS"/>
<feature type="compositionally biased region" description="Basic residues" evidence="1">
    <location>
        <begin position="25"/>
        <end position="39"/>
    </location>
</feature>
<dbReference type="PANTHER" id="PTHR36769:SF1">
    <property type="entry name" value="2,3-BISPHOSPHOGLYCERATE-DEPENDENT PHOSPHOGLYCERATE MUTASE"/>
    <property type="match status" value="1"/>
</dbReference>
<dbReference type="eggNOG" id="ENOG502R358">
    <property type="taxonomic scope" value="Eukaryota"/>
</dbReference>
<protein>
    <submittedName>
        <fullName evidence="2">Uncharacterized protein</fullName>
    </submittedName>
</protein>
<dbReference type="Pfam" id="PF09495">
    <property type="entry name" value="DUF2462"/>
    <property type="match status" value="1"/>
</dbReference>
<accession>C1EEP6</accession>
<keyword evidence="3" id="KW-1185">Reference proteome</keyword>
<dbReference type="Proteomes" id="UP000002009">
    <property type="component" value="Chromosome 11"/>
</dbReference>
<proteinExistence type="predicted"/>
<feature type="compositionally biased region" description="Basic residues" evidence="1">
    <location>
        <begin position="9"/>
        <end position="18"/>
    </location>
</feature>
<dbReference type="InterPro" id="IPR019034">
    <property type="entry name" value="UPF0390"/>
</dbReference>
<dbReference type="FunCoup" id="C1EEP6">
    <property type="interactions" value="11"/>
</dbReference>
<dbReference type="AlphaFoldDB" id="C1EEP6"/>
<evidence type="ECO:0000256" key="1">
    <source>
        <dbReference type="SAM" id="MobiDB-lite"/>
    </source>
</evidence>
<dbReference type="GeneID" id="8247734"/>
<dbReference type="KEGG" id="mis:MICPUN_62698"/>
<reference evidence="2 3" key="1">
    <citation type="journal article" date="2009" name="Science">
        <title>Green evolution and dynamic adaptations revealed by genomes of the marine picoeukaryotes Micromonas.</title>
        <authorList>
            <person name="Worden A.Z."/>
            <person name="Lee J.H."/>
            <person name="Mock T."/>
            <person name="Rouze P."/>
            <person name="Simmons M.P."/>
            <person name="Aerts A.L."/>
            <person name="Allen A.E."/>
            <person name="Cuvelier M.L."/>
            <person name="Derelle E."/>
            <person name="Everett M.V."/>
            <person name="Foulon E."/>
            <person name="Grimwood J."/>
            <person name="Gundlach H."/>
            <person name="Henrissat B."/>
            <person name="Napoli C."/>
            <person name="McDonald S.M."/>
            <person name="Parker M.S."/>
            <person name="Rombauts S."/>
            <person name="Salamov A."/>
            <person name="Von Dassow P."/>
            <person name="Badger J.H."/>
            <person name="Coutinho P.M."/>
            <person name="Demir E."/>
            <person name="Dubchak I."/>
            <person name="Gentemann C."/>
            <person name="Eikrem W."/>
            <person name="Gready J.E."/>
            <person name="John U."/>
            <person name="Lanier W."/>
            <person name="Lindquist E.A."/>
            <person name="Lucas S."/>
            <person name="Mayer K.F."/>
            <person name="Moreau H."/>
            <person name="Not F."/>
            <person name="Otillar R."/>
            <person name="Panaud O."/>
            <person name="Pangilinan J."/>
            <person name="Paulsen I."/>
            <person name="Piegu B."/>
            <person name="Poliakov A."/>
            <person name="Robbens S."/>
            <person name="Schmutz J."/>
            <person name="Toulza E."/>
            <person name="Wyss T."/>
            <person name="Zelensky A."/>
            <person name="Zhou K."/>
            <person name="Armbrust E.V."/>
            <person name="Bhattacharya D."/>
            <person name="Goodenough U.W."/>
            <person name="Van de Peer Y."/>
            <person name="Grigoriev I.V."/>
        </authorList>
    </citation>
    <scope>NUCLEOTIDE SEQUENCE [LARGE SCALE GENOMIC DNA]</scope>
    <source>
        <strain evidence="3">RCC299 / NOUM17</strain>
    </source>
</reference>
<gene>
    <name evidence="2" type="ORF">MICPUN_62698</name>
</gene>
<feature type="region of interest" description="Disordered" evidence="1">
    <location>
        <begin position="1"/>
        <end position="40"/>
    </location>
</feature>
<dbReference type="RefSeq" id="XP_002505016.1">
    <property type="nucleotide sequence ID" value="XM_002504970.1"/>
</dbReference>
<evidence type="ECO:0000313" key="2">
    <source>
        <dbReference type="EMBL" id="ACO66274.1"/>
    </source>
</evidence>
<name>C1EEP6_MICCC</name>
<sequence length="123" mass="13170">MPQKQLKGAGKKINKIGKKAPAANKHGKGSITKKGKFNFKPKLAGAGSSKLLEKIRASKEVSRSINDKNELEAARRATATGGKMAVVRPPPDARVEVRGPKPKKINNKGPVVKTPAKTTLNPW</sequence>